<dbReference type="PANTHER" id="PTHR30006">
    <property type="entry name" value="THIAMINE-BINDING PERIPLASMIC PROTEIN-RELATED"/>
    <property type="match status" value="1"/>
</dbReference>
<evidence type="ECO:0000313" key="3">
    <source>
        <dbReference type="Proteomes" id="UP000318126"/>
    </source>
</evidence>
<dbReference type="Gene3D" id="3.40.190.10">
    <property type="entry name" value="Periplasmic binding protein-like II"/>
    <property type="match status" value="2"/>
</dbReference>
<dbReference type="RefSeq" id="WP_144041917.1">
    <property type="nucleotide sequence ID" value="NZ_BMPL01000029.1"/>
</dbReference>
<evidence type="ECO:0000313" key="2">
    <source>
        <dbReference type="EMBL" id="TRY12605.1"/>
    </source>
</evidence>
<organism evidence="2 3">
    <name type="scientific">Shewanella hanedai</name>
    <name type="common">Alteromonas hanedai</name>
    <dbReference type="NCBI Taxonomy" id="25"/>
    <lineage>
        <taxon>Bacteria</taxon>
        <taxon>Pseudomonadati</taxon>
        <taxon>Pseudomonadota</taxon>
        <taxon>Gammaproteobacteria</taxon>
        <taxon>Alteromonadales</taxon>
        <taxon>Shewanellaceae</taxon>
        <taxon>Shewanella</taxon>
    </lineage>
</organism>
<keyword evidence="3" id="KW-1185">Reference proteome</keyword>
<gene>
    <name evidence="2" type="ORF">FN961_19810</name>
</gene>
<accession>A0A553JJI7</accession>
<proteinExistence type="predicted"/>
<dbReference type="SUPFAM" id="SSF53850">
    <property type="entry name" value="Periplasmic binding protein-like II"/>
    <property type="match status" value="1"/>
</dbReference>
<dbReference type="Pfam" id="PF13343">
    <property type="entry name" value="SBP_bac_6"/>
    <property type="match status" value="1"/>
</dbReference>
<evidence type="ECO:0000256" key="1">
    <source>
        <dbReference type="ARBA" id="ARBA00022729"/>
    </source>
</evidence>
<sequence>MRQNILFICVLILLPLPSYAKEILRIFTWDGYVTSQDLITVNKQLKQQGYQIEAQVINLLASGPEQMFNVLRAGKTDISFLTLNYIKMQEEKTSKLLQVINTQSPRMPNYKNLKTELTQIPMGMSDKGMVYIPFGGGAYGIWANMNKLNKEELPISISDLWNEKWKGKLSLAKGQIQPNIALVMQSLDKPPFYIDDLIKAGKRREAITFVKNSAQKQTNLLYQQVRSFWDGTPNYDQELLLTSSYGVEIAEQNAQGGKWEYVYFNEGSTVWLDTINFAKHLSGTKLEAAEIVANYFIGKTVQTRLVNELGMVSTTNLVDNNPLLDNDPDFFSKQMFWQPYDKTADNIMDNMSDTAMEAYEHKAL</sequence>
<protein>
    <submittedName>
        <fullName evidence="2">Extracellular solute-binding protein</fullName>
    </submittedName>
</protein>
<dbReference type="EMBL" id="VKGK01000030">
    <property type="protein sequence ID" value="TRY12605.1"/>
    <property type="molecule type" value="Genomic_DNA"/>
</dbReference>
<comment type="caution">
    <text evidence="2">The sequence shown here is derived from an EMBL/GenBank/DDBJ whole genome shotgun (WGS) entry which is preliminary data.</text>
</comment>
<name>A0A553JJI7_SHEHA</name>
<reference evidence="3" key="1">
    <citation type="submission" date="2019-07" db="EMBL/GenBank/DDBJ databases">
        <title>Shewanella sp. YLB-08 draft genomic sequence.</title>
        <authorList>
            <person name="Yu L."/>
        </authorList>
    </citation>
    <scope>NUCLEOTIDE SEQUENCE [LARGE SCALE GENOMIC DNA]</scope>
    <source>
        <strain evidence="3">JCM 20706</strain>
    </source>
</reference>
<dbReference type="OrthoDB" id="9769319at2"/>
<keyword evidence="1" id="KW-0732">Signal</keyword>
<dbReference type="Proteomes" id="UP000318126">
    <property type="component" value="Unassembled WGS sequence"/>
</dbReference>
<dbReference type="AlphaFoldDB" id="A0A553JJI7"/>
<dbReference type="PANTHER" id="PTHR30006:SF2">
    <property type="entry name" value="ABC TRANSPORTER SUBSTRATE-BINDING PROTEIN"/>
    <property type="match status" value="1"/>
</dbReference>